<proteinExistence type="predicted"/>
<evidence type="ECO:0000313" key="2">
    <source>
        <dbReference type="Proteomes" id="UP000261278"/>
    </source>
</evidence>
<evidence type="ECO:0000313" key="1">
    <source>
        <dbReference type="EMBL" id="RGL83982.1"/>
    </source>
</evidence>
<name>A0A396AIR1_PHOVU</name>
<dbReference type="InterPro" id="IPR006379">
    <property type="entry name" value="HAD-SF_hydro_IIB"/>
</dbReference>
<accession>A0A396AIR1</accession>
<dbReference type="AlphaFoldDB" id="A0A396AIR1"/>
<dbReference type="PANTHER" id="PTHR10000">
    <property type="entry name" value="PHOSPHOSERINE PHOSPHATASE"/>
    <property type="match status" value="1"/>
</dbReference>
<dbReference type="Pfam" id="PF08282">
    <property type="entry name" value="Hydrolase_3"/>
    <property type="match status" value="1"/>
</dbReference>
<gene>
    <name evidence="1" type="ORF">DXC44_15955</name>
</gene>
<dbReference type="InterPro" id="IPR036412">
    <property type="entry name" value="HAD-like_sf"/>
</dbReference>
<dbReference type="GO" id="GO:0016791">
    <property type="term" value="F:phosphatase activity"/>
    <property type="evidence" value="ECO:0007669"/>
    <property type="project" value="TreeGrafter"/>
</dbReference>
<dbReference type="RefSeq" id="WP_117678380.1">
    <property type="nucleotide sequence ID" value="NZ_JAKKXL010000016.1"/>
</dbReference>
<organism evidence="1 2">
    <name type="scientific">Phocaeicola vulgatus</name>
    <name type="common">Bacteroides vulgatus</name>
    <dbReference type="NCBI Taxonomy" id="821"/>
    <lineage>
        <taxon>Bacteria</taxon>
        <taxon>Pseudomonadati</taxon>
        <taxon>Bacteroidota</taxon>
        <taxon>Bacteroidia</taxon>
        <taxon>Bacteroidales</taxon>
        <taxon>Bacteroidaceae</taxon>
        <taxon>Phocaeicola</taxon>
    </lineage>
</organism>
<sequence>MIKALFFDIDGTLVSFSTHLIPQSAIKAITKAKEKGIKIYISTGRPLSLINNIDSIKHLIDGYITTNGAYCIVKGEVISCNPIPENDVLTVMRLADEMNFACMVVGENDLAVYNSNDKVDVIFRQMLNVQNLKENVPMEPILKQRILQLTPIISDAEERIIMPHLTGCISSRWYPDFIDITAQNVDKGYGLLSIAFHQGIKIEDTMAFGDGGNDIPIIKRAGIGIAMGNANQDLKEIADYITSSVDDNGIYNALKHFII</sequence>
<dbReference type="PROSITE" id="PS01229">
    <property type="entry name" value="COF_2"/>
    <property type="match status" value="1"/>
</dbReference>
<dbReference type="SFLD" id="SFLDG01140">
    <property type="entry name" value="C2.B:_Phosphomannomutase_and_P"/>
    <property type="match status" value="1"/>
</dbReference>
<dbReference type="NCBIfam" id="TIGR01484">
    <property type="entry name" value="HAD-SF-IIB"/>
    <property type="match status" value="1"/>
</dbReference>
<protein>
    <submittedName>
        <fullName evidence="1">Cof-type HAD-IIB family hydrolase</fullName>
    </submittedName>
</protein>
<dbReference type="PANTHER" id="PTHR10000:SF25">
    <property type="entry name" value="PHOSPHATASE YKRA-RELATED"/>
    <property type="match status" value="1"/>
</dbReference>
<dbReference type="GO" id="GO:0000287">
    <property type="term" value="F:magnesium ion binding"/>
    <property type="evidence" value="ECO:0007669"/>
    <property type="project" value="TreeGrafter"/>
</dbReference>
<dbReference type="Gene3D" id="3.30.1240.10">
    <property type="match status" value="1"/>
</dbReference>
<dbReference type="Gene3D" id="3.40.50.1000">
    <property type="entry name" value="HAD superfamily/HAD-like"/>
    <property type="match status" value="1"/>
</dbReference>
<dbReference type="InterPro" id="IPR023214">
    <property type="entry name" value="HAD_sf"/>
</dbReference>
<dbReference type="GO" id="GO:0005829">
    <property type="term" value="C:cytosol"/>
    <property type="evidence" value="ECO:0007669"/>
    <property type="project" value="TreeGrafter"/>
</dbReference>
<dbReference type="NCBIfam" id="TIGR00099">
    <property type="entry name" value="Cof-subfamily"/>
    <property type="match status" value="1"/>
</dbReference>
<dbReference type="PROSITE" id="PS01228">
    <property type="entry name" value="COF_1"/>
    <property type="match status" value="1"/>
</dbReference>
<dbReference type="SFLD" id="SFLDS00003">
    <property type="entry name" value="Haloacid_Dehalogenase"/>
    <property type="match status" value="1"/>
</dbReference>
<dbReference type="EMBL" id="QSSN01000021">
    <property type="protein sequence ID" value="RGL83982.1"/>
    <property type="molecule type" value="Genomic_DNA"/>
</dbReference>
<reference evidence="1 2" key="1">
    <citation type="submission" date="2018-08" db="EMBL/GenBank/DDBJ databases">
        <title>A genome reference for cultivated species of the human gut microbiota.</title>
        <authorList>
            <person name="Zou Y."/>
            <person name="Xue W."/>
            <person name="Luo G."/>
        </authorList>
    </citation>
    <scope>NUCLEOTIDE SEQUENCE [LARGE SCALE GENOMIC DNA]</scope>
    <source>
        <strain evidence="1 2">TF05-18</strain>
    </source>
</reference>
<comment type="caution">
    <text evidence="1">The sequence shown here is derived from an EMBL/GenBank/DDBJ whole genome shotgun (WGS) entry which is preliminary data.</text>
</comment>
<keyword evidence="1" id="KW-0378">Hydrolase</keyword>
<dbReference type="SFLD" id="SFLDG01144">
    <property type="entry name" value="C2.B.4:_PGP_Like"/>
    <property type="match status" value="1"/>
</dbReference>
<dbReference type="SUPFAM" id="SSF56784">
    <property type="entry name" value="HAD-like"/>
    <property type="match status" value="1"/>
</dbReference>
<dbReference type="Proteomes" id="UP000261278">
    <property type="component" value="Unassembled WGS sequence"/>
</dbReference>
<dbReference type="InterPro" id="IPR000150">
    <property type="entry name" value="Cof"/>
</dbReference>